<proteinExistence type="predicted"/>
<accession>A0ABY7ZKI1</accession>
<name>A0ABY7ZKI1_9ACTN</name>
<dbReference type="RefSeq" id="WP_275030041.1">
    <property type="nucleotide sequence ID" value="NZ_CP118615.1"/>
</dbReference>
<organism evidence="3 4">
    <name type="scientific">Micromonospora cathayae</name>
    <dbReference type="NCBI Taxonomy" id="3028804"/>
    <lineage>
        <taxon>Bacteria</taxon>
        <taxon>Bacillati</taxon>
        <taxon>Actinomycetota</taxon>
        <taxon>Actinomycetes</taxon>
        <taxon>Micromonosporales</taxon>
        <taxon>Micromonosporaceae</taxon>
        <taxon>Micromonospora</taxon>
    </lineage>
</organism>
<dbReference type="PANTHER" id="PTHR45527:SF1">
    <property type="entry name" value="FATTY ACID SYNTHASE"/>
    <property type="match status" value="1"/>
</dbReference>
<dbReference type="Gene3D" id="3.30.559.30">
    <property type="entry name" value="Nonribosomal peptide synthetase, condensation domain"/>
    <property type="match status" value="1"/>
</dbReference>
<dbReference type="SUPFAM" id="SSF52777">
    <property type="entry name" value="CoA-dependent acyltransferases"/>
    <property type="match status" value="2"/>
</dbReference>
<evidence type="ECO:0000256" key="1">
    <source>
        <dbReference type="SAM" id="MobiDB-lite"/>
    </source>
</evidence>
<gene>
    <name evidence="3" type="ORF">PVK37_23970</name>
</gene>
<sequence length="466" mass="51917">MTVPATQPASDGVAARAPLSFNQEFLSLFDKGDGEGPFGPKYFIVAAWRLRGSLDLDALRAALADVVRRHEILRTEVVRDGENSAQLVRPPSQPQLEVRDLPVPDPADRDARAERLLAEVETEEYGFGELPLLNAVLGRFAADDAALVLIAHHAAADEWSMQLLVRDLANAYATRTGHQVPELPEVRQYREFTVWERERVGTPGADRNREYWRDKLKGARIHTTRTDHPRSAQLPKSTAAHRFLVDADLTRDVLKLSRSLRASPFMVMLAAYKEFLRRDTGRSDLTVPTLSSGRGQARFHQTVGSFFNFVPLRTDVSDCHTFRDVVTATRRTCVQAYSHDLPFGLVLGEAPELMASLAADDQAIFAFQVFQMPFAMKAETVGDVVYSDLRRRLTSQEETTDVPDGALWTFDLDPDGETVGSLLYNTNLLDPARMARMADEYCALLRRLVDAPDAPLDAPADRTPTA</sequence>
<keyword evidence="4" id="KW-1185">Reference proteome</keyword>
<reference evidence="3 4" key="1">
    <citation type="submission" date="2023-02" db="EMBL/GenBank/DDBJ databases">
        <authorList>
            <person name="Mo P."/>
        </authorList>
    </citation>
    <scope>NUCLEOTIDE SEQUENCE [LARGE SCALE GENOMIC DNA]</scope>
    <source>
        <strain evidence="3 4">HUAS 3</strain>
    </source>
</reference>
<dbReference type="Gene3D" id="3.30.559.10">
    <property type="entry name" value="Chloramphenicol acetyltransferase-like domain"/>
    <property type="match status" value="1"/>
</dbReference>
<evidence type="ECO:0000313" key="4">
    <source>
        <dbReference type="Proteomes" id="UP001219605"/>
    </source>
</evidence>
<dbReference type="InterPro" id="IPR023213">
    <property type="entry name" value="CAT-like_dom_sf"/>
</dbReference>
<protein>
    <submittedName>
        <fullName evidence="3">Condensation domain-containing protein</fullName>
    </submittedName>
</protein>
<dbReference type="EMBL" id="CP118615">
    <property type="protein sequence ID" value="WDZ83497.1"/>
    <property type="molecule type" value="Genomic_DNA"/>
</dbReference>
<dbReference type="InterPro" id="IPR001242">
    <property type="entry name" value="Condensation_dom"/>
</dbReference>
<dbReference type="Pfam" id="PF00668">
    <property type="entry name" value="Condensation"/>
    <property type="match status" value="1"/>
</dbReference>
<dbReference type="Proteomes" id="UP001219605">
    <property type="component" value="Chromosome"/>
</dbReference>
<feature type="region of interest" description="Disordered" evidence="1">
    <location>
        <begin position="83"/>
        <end position="105"/>
    </location>
</feature>
<dbReference type="PANTHER" id="PTHR45527">
    <property type="entry name" value="NONRIBOSOMAL PEPTIDE SYNTHETASE"/>
    <property type="match status" value="1"/>
</dbReference>
<evidence type="ECO:0000313" key="3">
    <source>
        <dbReference type="EMBL" id="WDZ83497.1"/>
    </source>
</evidence>
<feature type="domain" description="Condensation" evidence="2">
    <location>
        <begin position="40"/>
        <end position="457"/>
    </location>
</feature>
<evidence type="ECO:0000259" key="2">
    <source>
        <dbReference type="Pfam" id="PF00668"/>
    </source>
</evidence>